<protein>
    <submittedName>
        <fullName evidence="1">Uncharacterized protein</fullName>
    </submittedName>
</protein>
<name>A0A0C3PBE2_PISTI</name>
<keyword evidence="2" id="KW-1185">Reference proteome</keyword>
<accession>A0A0C3PBE2</accession>
<organism evidence="1 2">
    <name type="scientific">Pisolithus tinctorius Marx 270</name>
    <dbReference type="NCBI Taxonomy" id="870435"/>
    <lineage>
        <taxon>Eukaryota</taxon>
        <taxon>Fungi</taxon>
        <taxon>Dikarya</taxon>
        <taxon>Basidiomycota</taxon>
        <taxon>Agaricomycotina</taxon>
        <taxon>Agaricomycetes</taxon>
        <taxon>Agaricomycetidae</taxon>
        <taxon>Boletales</taxon>
        <taxon>Sclerodermatineae</taxon>
        <taxon>Pisolithaceae</taxon>
        <taxon>Pisolithus</taxon>
    </lineage>
</organism>
<reference evidence="1 2" key="1">
    <citation type="submission" date="2014-04" db="EMBL/GenBank/DDBJ databases">
        <authorList>
            <consortium name="DOE Joint Genome Institute"/>
            <person name="Kuo A."/>
            <person name="Kohler A."/>
            <person name="Costa M.D."/>
            <person name="Nagy L.G."/>
            <person name="Floudas D."/>
            <person name="Copeland A."/>
            <person name="Barry K.W."/>
            <person name="Cichocki N."/>
            <person name="Veneault-Fourrey C."/>
            <person name="LaButti K."/>
            <person name="Lindquist E.A."/>
            <person name="Lipzen A."/>
            <person name="Lundell T."/>
            <person name="Morin E."/>
            <person name="Murat C."/>
            <person name="Sun H."/>
            <person name="Tunlid A."/>
            <person name="Henrissat B."/>
            <person name="Grigoriev I.V."/>
            <person name="Hibbett D.S."/>
            <person name="Martin F."/>
            <person name="Nordberg H.P."/>
            <person name="Cantor M.N."/>
            <person name="Hua S.X."/>
        </authorList>
    </citation>
    <scope>NUCLEOTIDE SEQUENCE [LARGE SCALE GENOMIC DNA]</scope>
    <source>
        <strain evidence="1 2">Marx 270</strain>
    </source>
</reference>
<dbReference type="Proteomes" id="UP000054217">
    <property type="component" value="Unassembled WGS sequence"/>
</dbReference>
<reference evidence="2" key="2">
    <citation type="submission" date="2015-01" db="EMBL/GenBank/DDBJ databases">
        <title>Evolutionary Origins and Diversification of the Mycorrhizal Mutualists.</title>
        <authorList>
            <consortium name="DOE Joint Genome Institute"/>
            <consortium name="Mycorrhizal Genomics Consortium"/>
            <person name="Kohler A."/>
            <person name="Kuo A."/>
            <person name="Nagy L.G."/>
            <person name="Floudas D."/>
            <person name="Copeland A."/>
            <person name="Barry K.W."/>
            <person name="Cichocki N."/>
            <person name="Veneault-Fourrey C."/>
            <person name="LaButti K."/>
            <person name="Lindquist E.A."/>
            <person name="Lipzen A."/>
            <person name="Lundell T."/>
            <person name="Morin E."/>
            <person name="Murat C."/>
            <person name="Riley R."/>
            <person name="Ohm R."/>
            <person name="Sun H."/>
            <person name="Tunlid A."/>
            <person name="Henrissat B."/>
            <person name="Grigoriev I.V."/>
            <person name="Hibbett D.S."/>
            <person name="Martin F."/>
        </authorList>
    </citation>
    <scope>NUCLEOTIDE SEQUENCE [LARGE SCALE GENOMIC DNA]</scope>
    <source>
        <strain evidence="2">Marx 270</strain>
    </source>
</reference>
<evidence type="ECO:0000313" key="1">
    <source>
        <dbReference type="EMBL" id="KIO11000.1"/>
    </source>
</evidence>
<dbReference type="HOGENOM" id="CLU_1390751_0_0_1"/>
<dbReference type="AlphaFoldDB" id="A0A0C3PBE2"/>
<dbReference type="OrthoDB" id="2709875at2759"/>
<gene>
    <name evidence="1" type="ORF">M404DRAFT_828669</name>
</gene>
<proteinExistence type="predicted"/>
<evidence type="ECO:0000313" key="2">
    <source>
        <dbReference type="Proteomes" id="UP000054217"/>
    </source>
</evidence>
<sequence>MIETTELERSKLCFDFRMFHLHLHCSREDGYLRQAGVVMREPTTIYEQMSRGCMARLVRQLQLSLQQRSSEIRDLTDMGTEHDGPSFYFSRATFYLQVHYSRVNDDLEERMHRLTALQVRQPRSATRNKLEATRWTCTQDLARIATRRRGLKLRWDTQRNANFYRVSMNLRVNLVPAPVGVEDLSTKEMRECTDLR</sequence>
<dbReference type="EMBL" id="KN831950">
    <property type="protein sequence ID" value="KIO11000.1"/>
    <property type="molecule type" value="Genomic_DNA"/>
</dbReference>
<dbReference type="InParanoid" id="A0A0C3PBE2"/>